<protein>
    <submittedName>
        <fullName evidence="1">Uncharacterized protein</fullName>
    </submittedName>
</protein>
<dbReference type="Proteomes" id="UP000000709">
    <property type="component" value="Unassembled WGS sequence"/>
</dbReference>
<accession>G3AEM5</accession>
<dbReference type="eggNOG" id="ENOG502R5KU">
    <property type="taxonomic scope" value="Eukaryota"/>
</dbReference>
<dbReference type="RefSeq" id="XP_007373063.1">
    <property type="nucleotide sequence ID" value="XM_007373001.1"/>
</dbReference>
<name>G3AEM5_SPAPN</name>
<dbReference type="KEGG" id="spaa:SPAPADRAFT_58857"/>
<dbReference type="OrthoDB" id="4074932at2759"/>
<gene>
    <name evidence="1" type="ORF">SPAPADRAFT_58857</name>
</gene>
<evidence type="ECO:0000313" key="1">
    <source>
        <dbReference type="EMBL" id="EGW35651.1"/>
    </source>
</evidence>
<dbReference type="InParanoid" id="G3AEM5"/>
<reference evidence="1 2" key="1">
    <citation type="journal article" date="2011" name="Proc. Natl. Acad. Sci. U.S.A.">
        <title>Comparative genomics of xylose-fermenting fungi for enhanced biofuel production.</title>
        <authorList>
            <person name="Wohlbach D.J."/>
            <person name="Kuo A."/>
            <person name="Sato T.K."/>
            <person name="Potts K.M."/>
            <person name="Salamov A.A."/>
            <person name="LaButti K.M."/>
            <person name="Sun H."/>
            <person name="Clum A."/>
            <person name="Pangilinan J.L."/>
            <person name="Lindquist E.A."/>
            <person name="Lucas S."/>
            <person name="Lapidus A."/>
            <person name="Jin M."/>
            <person name="Gunawan C."/>
            <person name="Balan V."/>
            <person name="Dale B.E."/>
            <person name="Jeffries T.W."/>
            <person name="Zinkel R."/>
            <person name="Barry K.W."/>
            <person name="Grigoriev I.V."/>
            <person name="Gasch A.P."/>
        </authorList>
    </citation>
    <scope>NUCLEOTIDE SEQUENCE [LARGE SCALE GENOMIC DNA]</scope>
    <source>
        <strain evidence="2">NRRL Y-27907 / 11-Y1</strain>
    </source>
</reference>
<keyword evidence="2" id="KW-1185">Reference proteome</keyword>
<dbReference type="OMA" id="AFHNDVA"/>
<proteinExistence type="predicted"/>
<sequence>MFSRSFSTSARLAFHNDVASQFMKATIPKQIPHNIKQQVTNATKWQPTHGHSFRSFAEYRLKVSNNSPLAIRSKNYNATLRHV</sequence>
<dbReference type="EMBL" id="GL996499">
    <property type="protein sequence ID" value="EGW35651.1"/>
    <property type="molecule type" value="Genomic_DNA"/>
</dbReference>
<organism evidence="2">
    <name type="scientific">Spathaspora passalidarum (strain NRRL Y-27907 / 11-Y1)</name>
    <dbReference type="NCBI Taxonomy" id="619300"/>
    <lineage>
        <taxon>Eukaryota</taxon>
        <taxon>Fungi</taxon>
        <taxon>Dikarya</taxon>
        <taxon>Ascomycota</taxon>
        <taxon>Saccharomycotina</taxon>
        <taxon>Pichiomycetes</taxon>
        <taxon>Debaryomycetaceae</taxon>
        <taxon>Spathaspora</taxon>
    </lineage>
</organism>
<dbReference type="AlphaFoldDB" id="G3AEM5"/>
<dbReference type="HOGENOM" id="CLU_2739759_0_0_1"/>
<dbReference type="GeneID" id="18872649"/>
<evidence type="ECO:0000313" key="2">
    <source>
        <dbReference type="Proteomes" id="UP000000709"/>
    </source>
</evidence>